<evidence type="ECO:0000313" key="4">
    <source>
        <dbReference type="Proteomes" id="UP001501536"/>
    </source>
</evidence>
<feature type="domain" description="Solute-binding protein family 3/N-terminal" evidence="2">
    <location>
        <begin position="62"/>
        <end position="166"/>
    </location>
</feature>
<organism evidence="3 4">
    <name type="scientific">Zhihengliuella alba</name>
    <dbReference type="NCBI Taxonomy" id="547018"/>
    <lineage>
        <taxon>Bacteria</taxon>
        <taxon>Bacillati</taxon>
        <taxon>Actinomycetota</taxon>
        <taxon>Actinomycetes</taxon>
        <taxon>Micrococcales</taxon>
        <taxon>Micrococcaceae</taxon>
        <taxon>Zhihengliuella</taxon>
    </lineage>
</organism>
<dbReference type="InterPro" id="IPR001638">
    <property type="entry name" value="Solute-binding_3/MltF_N"/>
</dbReference>
<reference evidence="4" key="1">
    <citation type="journal article" date="2019" name="Int. J. Syst. Evol. Microbiol.">
        <title>The Global Catalogue of Microorganisms (GCM) 10K type strain sequencing project: providing services to taxonomists for standard genome sequencing and annotation.</title>
        <authorList>
            <consortium name="The Broad Institute Genomics Platform"/>
            <consortium name="The Broad Institute Genome Sequencing Center for Infectious Disease"/>
            <person name="Wu L."/>
            <person name="Ma J."/>
        </authorList>
    </citation>
    <scope>NUCLEOTIDE SEQUENCE [LARGE SCALE GENOMIC DNA]</scope>
    <source>
        <strain evidence="4">JCM 16961</strain>
    </source>
</reference>
<dbReference type="Gene3D" id="3.40.190.10">
    <property type="entry name" value="Periplasmic binding protein-like II"/>
    <property type="match status" value="1"/>
</dbReference>
<sequence length="177" mass="18432">MRRPLRTAAAAVAAALVMVLSACSLHVPTDPDGTLDAVQGGTLRVGATPHAGFVDVAGQVGPDGAVSDDQVSGSEVDLVRGFARELGAEVEFVVSSEGELVRRIEEGSLDLAVGGITSKSPWSSKVGVTRPYTEVVLSDGKKHKLVMLAPMGENAFISELERHLDRVTGKTQAGEGR</sequence>
<evidence type="ECO:0000259" key="2">
    <source>
        <dbReference type="Pfam" id="PF00497"/>
    </source>
</evidence>
<dbReference type="Pfam" id="PF00497">
    <property type="entry name" value="SBP_bac_3"/>
    <property type="match status" value="1"/>
</dbReference>
<keyword evidence="1" id="KW-0732">Signal</keyword>
<dbReference type="EMBL" id="BAABCJ010000002">
    <property type="protein sequence ID" value="GAA3702335.1"/>
    <property type="molecule type" value="Genomic_DNA"/>
</dbReference>
<evidence type="ECO:0000256" key="1">
    <source>
        <dbReference type="SAM" id="SignalP"/>
    </source>
</evidence>
<proteinExistence type="predicted"/>
<name>A0ABP7DBU0_9MICC</name>
<dbReference type="PROSITE" id="PS51257">
    <property type="entry name" value="PROKAR_LIPOPROTEIN"/>
    <property type="match status" value="1"/>
</dbReference>
<gene>
    <name evidence="3" type="ORF">GCM10022377_14970</name>
</gene>
<dbReference type="SUPFAM" id="SSF53850">
    <property type="entry name" value="Periplasmic binding protein-like II"/>
    <property type="match status" value="1"/>
</dbReference>
<feature type="signal peptide" evidence="1">
    <location>
        <begin position="1"/>
        <end position="22"/>
    </location>
</feature>
<feature type="chain" id="PRO_5046847615" evidence="1">
    <location>
        <begin position="23"/>
        <end position="177"/>
    </location>
</feature>
<protein>
    <submittedName>
        <fullName evidence="3">Transporter substrate-binding domain-containing protein</fullName>
    </submittedName>
</protein>
<accession>A0ABP7DBU0</accession>
<keyword evidence="4" id="KW-1185">Reference proteome</keyword>
<dbReference type="RefSeq" id="WP_344882314.1">
    <property type="nucleotide sequence ID" value="NZ_BAABCJ010000002.1"/>
</dbReference>
<comment type="caution">
    <text evidence="3">The sequence shown here is derived from an EMBL/GenBank/DDBJ whole genome shotgun (WGS) entry which is preliminary data.</text>
</comment>
<evidence type="ECO:0000313" key="3">
    <source>
        <dbReference type="EMBL" id="GAA3702335.1"/>
    </source>
</evidence>
<dbReference type="Proteomes" id="UP001501536">
    <property type="component" value="Unassembled WGS sequence"/>
</dbReference>